<accession>A0A151MRE0</accession>
<dbReference type="AlphaFoldDB" id="A0A151MRE0"/>
<feature type="region of interest" description="Disordered" evidence="1">
    <location>
        <begin position="1"/>
        <end position="66"/>
    </location>
</feature>
<name>A0A151MRE0_ALLMI</name>
<gene>
    <name evidence="2" type="ORF">Y1Q_0006770</name>
</gene>
<dbReference type="EMBL" id="AKHW03005362">
    <property type="protein sequence ID" value="KYO27105.1"/>
    <property type="molecule type" value="Genomic_DNA"/>
</dbReference>
<proteinExistence type="predicted"/>
<evidence type="ECO:0000313" key="2">
    <source>
        <dbReference type="EMBL" id="KYO27105.1"/>
    </source>
</evidence>
<dbReference type="Proteomes" id="UP000050525">
    <property type="component" value="Unassembled WGS sequence"/>
</dbReference>
<feature type="compositionally biased region" description="Basic and acidic residues" evidence="1">
    <location>
        <begin position="18"/>
        <end position="28"/>
    </location>
</feature>
<evidence type="ECO:0000313" key="3">
    <source>
        <dbReference type="Proteomes" id="UP000050525"/>
    </source>
</evidence>
<comment type="caution">
    <text evidence="2">The sequence shown here is derived from an EMBL/GenBank/DDBJ whole genome shotgun (WGS) entry which is preliminary data.</text>
</comment>
<protein>
    <submittedName>
        <fullName evidence="2">Uncharacterized protein</fullName>
    </submittedName>
</protein>
<keyword evidence="3" id="KW-1185">Reference proteome</keyword>
<sequence length="66" mass="6729">MNSVPPCEGGPSAPFPWKSRERSRREGAEAQGPLVVSGQKQELAPGLPGGLSNSRRTSGGGAEGPT</sequence>
<evidence type="ECO:0000256" key="1">
    <source>
        <dbReference type="SAM" id="MobiDB-lite"/>
    </source>
</evidence>
<organism evidence="2 3">
    <name type="scientific">Alligator mississippiensis</name>
    <name type="common">American alligator</name>
    <dbReference type="NCBI Taxonomy" id="8496"/>
    <lineage>
        <taxon>Eukaryota</taxon>
        <taxon>Metazoa</taxon>
        <taxon>Chordata</taxon>
        <taxon>Craniata</taxon>
        <taxon>Vertebrata</taxon>
        <taxon>Euteleostomi</taxon>
        <taxon>Archelosauria</taxon>
        <taxon>Archosauria</taxon>
        <taxon>Crocodylia</taxon>
        <taxon>Alligatoridae</taxon>
        <taxon>Alligatorinae</taxon>
        <taxon>Alligator</taxon>
    </lineage>
</organism>
<reference evidence="2 3" key="1">
    <citation type="journal article" date="2012" name="Genome Biol.">
        <title>Sequencing three crocodilian genomes to illuminate the evolution of archosaurs and amniotes.</title>
        <authorList>
            <person name="St John J.A."/>
            <person name="Braun E.L."/>
            <person name="Isberg S.R."/>
            <person name="Miles L.G."/>
            <person name="Chong A.Y."/>
            <person name="Gongora J."/>
            <person name="Dalzell P."/>
            <person name="Moran C."/>
            <person name="Bed'hom B."/>
            <person name="Abzhanov A."/>
            <person name="Burgess S.C."/>
            <person name="Cooksey A.M."/>
            <person name="Castoe T.A."/>
            <person name="Crawford N.G."/>
            <person name="Densmore L.D."/>
            <person name="Drew J.C."/>
            <person name="Edwards S.V."/>
            <person name="Faircloth B.C."/>
            <person name="Fujita M.K."/>
            <person name="Greenwold M.J."/>
            <person name="Hoffmann F.G."/>
            <person name="Howard J.M."/>
            <person name="Iguchi T."/>
            <person name="Janes D.E."/>
            <person name="Khan S.Y."/>
            <person name="Kohno S."/>
            <person name="de Koning A.J."/>
            <person name="Lance S.L."/>
            <person name="McCarthy F.M."/>
            <person name="McCormack J.E."/>
            <person name="Merchant M.E."/>
            <person name="Peterson D.G."/>
            <person name="Pollock D.D."/>
            <person name="Pourmand N."/>
            <person name="Raney B.J."/>
            <person name="Roessler K.A."/>
            <person name="Sanford J.R."/>
            <person name="Sawyer R.H."/>
            <person name="Schmidt C.J."/>
            <person name="Triplett E.W."/>
            <person name="Tuberville T.D."/>
            <person name="Venegas-Anaya M."/>
            <person name="Howard J.T."/>
            <person name="Jarvis E.D."/>
            <person name="Guillette L.J.Jr."/>
            <person name="Glenn T.C."/>
            <person name="Green R.E."/>
            <person name="Ray D.A."/>
        </authorList>
    </citation>
    <scope>NUCLEOTIDE SEQUENCE [LARGE SCALE GENOMIC DNA]</scope>
    <source>
        <strain evidence="2">KSC_2009_1</strain>
    </source>
</reference>